<dbReference type="Gene3D" id="2.70.40.10">
    <property type="match status" value="1"/>
</dbReference>
<name>A0A1H6DW94_9ACTN</name>
<keyword evidence="1" id="KW-0378">Hydrolase</keyword>
<reference evidence="6" key="1">
    <citation type="submission" date="2016-10" db="EMBL/GenBank/DDBJ databases">
        <authorList>
            <person name="Varghese N."/>
            <person name="Submissions S."/>
        </authorList>
    </citation>
    <scope>NUCLEOTIDE SEQUENCE [LARGE SCALE GENOMIC DNA]</scope>
    <source>
        <strain evidence="6">DSM 43163</strain>
    </source>
</reference>
<evidence type="ECO:0000256" key="4">
    <source>
        <dbReference type="SAM" id="Phobius"/>
    </source>
</evidence>
<dbReference type="EMBL" id="FNVO01000024">
    <property type="protein sequence ID" value="SEG89620.1"/>
    <property type="molecule type" value="Genomic_DNA"/>
</dbReference>
<feature type="transmembrane region" description="Helical" evidence="4">
    <location>
        <begin position="255"/>
        <end position="279"/>
    </location>
</feature>
<keyword evidence="2" id="KW-0546">Nucleotide metabolism</keyword>
<accession>A0A1H6DW94</accession>
<dbReference type="CDD" id="cd07557">
    <property type="entry name" value="trimeric_dUTPase"/>
    <property type="match status" value="1"/>
</dbReference>
<evidence type="ECO:0000256" key="2">
    <source>
        <dbReference type="ARBA" id="ARBA00023080"/>
    </source>
</evidence>
<dbReference type="InterPro" id="IPR033704">
    <property type="entry name" value="dUTPase_trimeric"/>
</dbReference>
<evidence type="ECO:0000313" key="5">
    <source>
        <dbReference type="EMBL" id="SEG89620.1"/>
    </source>
</evidence>
<keyword evidence="4" id="KW-0472">Membrane</keyword>
<feature type="coiled-coil region" evidence="3">
    <location>
        <begin position="224"/>
        <end position="251"/>
    </location>
</feature>
<keyword evidence="3" id="KW-0175">Coiled coil</keyword>
<dbReference type="SUPFAM" id="SSF51283">
    <property type="entry name" value="dUTPase-like"/>
    <property type="match status" value="1"/>
</dbReference>
<sequence length="324" mass="35171">MLSGASLLRAISTPDRVFREGSWSPGHVLGAGYDLRLADDLLVIPTEPGASGYKTVDAGTPPVGEFTLAPGDSALISTIERFSMDFDVAAVIGPKFRWSARGLLILQGTTVHPGYGREKVDGHWRPVGGEGEPLYFVIANVGPGPITMRKGDPIAYLQVIGIEPPQQRTAVSNVGFEFLRDRLFRTGVDGTGQGGLAYFRSVKDLERAVDAESARRDRDWEQLRRQVDAEVAEVKRQVTEAQTTIDRVNNTSNMIVVFGIYLIAVTMLGVVLTTLVNLIGDLPEKLSQDRLVLVTGLVTVYAVSTVVATAVVSFFARSAIRRRS</sequence>
<feature type="transmembrane region" description="Helical" evidence="4">
    <location>
        <begin position="291"/>
        <end position="316"/>
    </location>
</feature>
<dbReference type="InterPro" id="IPR036157">
    <property type="entry name" value="dUTPase-like_sf"/>
</dbReference>
<proteinExistence type="predicted"/>
<dbReference type="InterPro" id="IPR011962">
    <property type="entry name" value="dCTP_deaminase"/>
</dbReference>
<dbReference type="GO" id="GO:0006229">
    <property type="term" value="P:dUTP biosynthetic process"/>
    <property type="evidence" value="ECO:0007669"/>
    <property type="project" value="InterPro"/>
</dbReference>
<dbReference type="Pfam" id="PF22769">
    <property type="entry name" value="DCD"/>
    <property type="match status" value="1"/>
</dbReference>
<dbReference type="RefSeq" id="WP_407701466.1">
    <property type="nucleotide sequence ID" value="NZ_FNVO01000024.1"/>
</dbReference>
<organism evidence="5 6">
    <name type="scientific">Thermomonospora echinospora</name>
    <dbReference type="NCBI Taxonomy" id="1992"/>
    <lineage>
        <taxon>Bacteria</taxon>
        <taxon>Bacillati</taxon>
        <taxon>Actinomycetota</taxon>
        <taxon>Actinomycetes</taxon>
        <taxon>Streptosporangiales</taxon>
        <taxon>Thermomonosporaceae</taxon>
        <taxon>Thermomonospora</taxon>
    </lineage>
</organism>
<gene>
    <name evidence="5" type="ORF">SAMN04489712_1248</name>
</gene>
<keyword evidence="4" id="KW-0812">Transmembrane</keyword>
<dbReference type="AlphaFoldDB" id="A0A1H6DW94"/>
<dbReference type="Proteomes" id="UP000236723">
    <property type="component" value="Unassembled WGS sequence"/>
</dbReference>
<keyword evidence="4" id="KW-1133">Transmembrane helix</keyword>
<protein>
    <submittedName>
        <fullName evidence="5">Deoxycytidine triphosphate deaminase</fullName>
    </submittedName>
</protein>
<keyword evidence="6" id="KW-1185">Reference proteome</keyword>
<evidence type="ECO:0000256" key="3">
    <source>
        <dbReference type="SAM" id="Coils"/>
    </source>
</evidence>
<dbReference type="GO" id="GO:0008829">
    <property type="term" value="F:dCTP deaminase activity"/>
    <property type="evidence" value="ECO:0007669"/>
    <property type="project" value="InterPro"/>
</dbReference>
<evidence type="ECO:0000256" key="1">
    <source>
        <dbReference type="ARBA" id="ARBA00022801"/>
    </source>
</evidence>
<evidence type="ECO:0000313" key="6">
    <source>
        <dbReference type="Proteomes" id="UP000236723"/>
    </source>
</evidence>